<feature type="transmembrane region" description="Helical" evidence="1">
    <location>
        <begin position="94"/>
        <end position="115"/>
    </location>
</feature>
<evidence type="ECO:0000313" key="3">
    <source>
        <dbReference type="EMBL" id="TDE14599.1"/>
    </source>
</evidence>
<dbReference type="OrthoDB" id="508112at2"/>
<dbReference type="PANTHER" id="PTHR40407:SF1">
    <property type="entry name" value="HEPARAN-ALPHA-GLUCOSAMINIDE N-ACETYLTRANSFERASE CATALYTIC DOMAIN-CONTAINING PROTEIN"/>
    <property type="match status" value="1"/>
</dbReference>
<feature type="transmembrane region" description="Helical" evidence="1">
    <location>
        <begin position="277"/>
        <end position="297"/>
    </location>
</feature>
<evidence type="ECO:0000256" key="1">
    <source>
        <dbReference type="SAM" id="Phobius"/>
    </source>
</evidence>
<keyword evidence="4" id="KW-1185">Reference proteome</keyword>
<reference evidence="3 4" key="1">
    <citation type="submission" date="2019-03" db="EMBL/GenBank/DDBJ databases">
        <title>Dyadobacter AR-3-6 sp. nov., isolated from arctic soil.</title>
        <authorList>
            <person name="Chaudhary D.K."/>
        </authorList>
    </citation>
    <scope>NUCLEOTIDE SEQUENCE [LARGE SCALE GENOMIC DNA]</scope>
    <source>
        <strain evidence="3 4">AR-3-6</strain>
    </source>
</reference>
<feature type="transmembrane region" description="Helical" evidence="1">
    <location>
        <begin position="121"/>
        <end position="141"/>
    </location>
</feature>
<feature type="transmembrane region" description="Helical" evidence="1">
    <location>
        <begin position="359"/>
        <end position="379"/>
    </location>
</feature>
<accession>A0A4R5DKM3</accession>
<dbReference type="Proteomes" id="UP000294850">
    <property type="component" value="Unassembled WGS sequence"/>
</dbReference>
<feature type="domain" description="Heparan-alpha-glucosaminide N-acetyltransferase catalytic" evidence="2">
    <location>
        <begin position="13"/>
        <end position="224"/>
    </location>
</feature>
<dbReference type="EMBL" id="SMFL01000005">
    <property type="protein sequence ID" value="TDE14599.1"/>
    <property type="molecule type" value="Genomic_DNA"/>
</dbReference>
<name>A0A4R5DKM3_9BACT</name>
<feature type="transmembrane region" description="Helical" evidence="1">
    <location>
        <begin position="148"/>
        <end position="166"/>
    </location>
</feature>
<evidence type="ECO:0000313" key="4">
    <source>
        <dbReference type="Proteomes" id="UP000294850"/>
    </source>
</evidence>
<keyword evidence="1" id="KW-1133">Transmembrane helix</keyword>
<feature type="transmembrane region" description="Helical" evidence="1">
    <location>
        <begin position="62"/>
        <end position="82"/>
    </location>
</feature>
<dbReference type="AlphaFoldDB" id="A0A4R5DKM3"/>
<proteinExistence type="predicted"/>
<feature type="transmembrane region" description="Helical" evidence="1">
    <location>
        <begin position="317"/>
        <end position="339"/>
    </location>
</feature>
<feature type="transmembrane region" description="Helical" evidence="1">
    <location>
        <begin position="197"/>
        <end position="219"/>
    </location>
</feature>
<protein>
    <submittedName>
        <fullName evidence="3">DUF1624 domain-containing protein</fullName>
    </submittedName>
</protein>
<gene>
    <name evidence="3" type="ORF">E0F88_15510</name>
</gene>
<keyword evidence="1" id="KW-0812">Transmembrane</keyword>
<sequence>MSVSLLQSEPTSRIKSIDTIRGAIMIIMALDHVREFFLITAFTQNPVDPQTTTPILFFTRWITHYCAPSFMLLSGISAYLAGSKRSATETSLFLIKRGFWIVLIEVTLMTFILSFDISYKFILLNVLWALGCCMIVTGIFVRFFSAKAVLVFGLVLILGHNVFDFIKVTPNSVLDIILNIFFTAAGKFYPVGGRTIAVFYVILPWAGVMMSGYGLGKLYDKDFDAGKRKKILLLAGLSATLIFIVLRFANGYGDPALWTTQKESWRTVLSFFNVSKYPPSLLFTLMTVGPVLILLSFTDSTSNRLTKFLSVYGKVPFFYFIVHFSLIHVLSAITVLLTGYTWKQATDPELFFKFRPFDFGFELGWVYLIWIAIVLSLYFPCKWYGKYKTEHKAWWLSYL</sequence>
<dbReference type="RefSeq" id="WP_131959183.1">
    <property type="nucleotide sequence ID" value="NZ_SMFL01000005.1"/>
</dbReference>
<evidence type="ECO:0000259" key="2">
    <source>
        <dbReference type="Pfam" id="PF07786"/>
    </source>
</evidence>
<dbReference type="Pfam" id="PF07786">
    <property type="entry name" value="HGSNAT_cat"/>
    <property type="match status" value="1"/>
</dbReference>
<keyword evidence="1" id="KW-0472">Membrane</keyword>
<organism evidence="3 4">
    <name type="scientific">Dyadobacter psychrotolerans</name>
    <dbReference type="NCBI Taxonomy" id="2541721"/>
    <lineage>
        <taxon>Bacteria</taxon>
        <taxon>Pseudomonadati</taxon>
        <taxon>Bacteroidota</taxon>
        <taxon>Cytophagia</taxon>
        <taxon>Cytophagales</taxon>
        <taxon>Spirosomataceae</taxon>
        <taxon>Dyadobacter</taxon>
    </lineage>
</organism>
<feature type="transmembrane region" description="Helical" evidence="1">
    <location>
        <begin position="231"/>
        <end position="249"/>
    </location>
</feature>
<dbReference type="InterPro" id="IPR012429">
    <property type="entry name" value="HGSNAT_cat"/>
</dbReference>
<comment type="caution">
    <text evidence="3">The sequence shown here is derived from an EMBL/GenBank/DDBJ whole genome shotgun (WGS) entry which is preliminary data.</text>
</comment>
<dbReference type="PANTHER" id="PTHR40407">
    <property type="entry name" value="MEMBRANE PROTEIN-LIKE PROTEIN"/>
    <property type="match status" value="1"/>
</dbReference>